<dbReference type="EMBL" id="VYQA01000014">
    <property type="protein sequence ID" value="KAA9027135.1"/>
    <property type="molecule type" value="Genomic_DNA"/>
</dbReference>
<evidence type="ECO:0000313" key="5">
    <source>
        <dbReference type="Proteomes" id="UP000326364"/>
    </source>
</evidence>
<dbReference type="Proteomes" id="UP000325933">
    <property type="component" value="Unassembled WGS sequence"/>
</dbReference>
<dbReference type="Proteomes" id="UP000326364">
    <property type="component" value="Unassembled WGS sequence"/>
</dbReference>
<feature type="signal peptide" evidence="1">
    <location>
        <begin position="1"/>
        <end position="26"/>
    </location>
</feature>
<proteinExistence type="predicted"/>
<reference evidence="4 5" key="1">
    <citation type="submission" date="2019-09" db="EMBL/GenBank/DDBJ databases">
        <authorList>
            <person name="Feng G."/>
        </authorList>
    </citation>
    <scope>NUCLEOTIDE SEQUENCE [LARGE SCALE GENOMIC DNA]</scope>
    <source>
        <strain evidence="3 4">KACC 19283</strain>
        <strain evidence="2 5">KACC 19284</strain>
    </source>
</reference>
<gene>
    <name evidence="3" type="ORF">F4U95_17380</name>
    <name evidence="2" type="ORF">F4U96_17255</name>
</gene>
<keyword evidence="5" id="KW-1185">Reference proteome</keyword>
<dbReference type="EMBL" id="VYQB01000014">
    <property type="protein sequence ID" value="KAA9013979.1"/>
    <property type="molecule type" value="Genomic_DNA"/>
</dbReference>
<comment type="caution">
    <text evidence="3">The sequence shown here is derived from an EMBL/GenBank/DDBJ whole genome shotgun (WGS) entry which is preliminary data.</text>
</comment>
<dbReference type="AlphaFoldDB" id="A0A5J5HWP2"/>
<evidence type="ECO:0000313" key="3">
    <source>
        <dbReference type="EMBL" id="KAA9027135.1"/>
    </source>
</evidence>
<protein>
    <recommendedName>
        <fullName evidence="6">UrcA family protein</fullName>
    </recommendedName>
</protein>
<evidence type="ECO:0008006" key="6">
    <source>
        <dbReference type="Google" id="ProtNLM"/>
    </source>
</evidence>
<evidence type="ECO:0000256" key="1">
    <source>
        <dbReference type="SAM" id="SignalP"/>
    </source>
</evidence>
<dbReference type="RefSeq" id="WP_120252332.1">
    <property type="nucleotide sequence ID" value="NZ_JBNNIY010000016.1"/>
</dbReference>
<evidence type="ECO:0000313" key="4">
    <source>
        <dbReference type="Proteomes" id="UP000325933"/>
    </source>
</evidence>
<accession>A0A5J5HWP2</accession>
<evidence type="ECO:0000313" key="2">
    <source>
        <dbReference type="EMBL" id="KAA9013979.1"/>
    </source>
</evidence>
<feature type="chain" id="PRO_5023826316" description="UrcA family protein" evidence="1">
    <location>
        <begin position="27"/>
        <end position="86"/>
    </location>
</feature>
<organism evidence="3 4">
    <name type="scientific">Sphingobium limneticum</name>
    <dbReference type="NCBI Taxonomy" id="1007511"/>
    <lineage>
        <taxon>Bacteria</taxon>
        <taxon>Pseudomonadati</taxon>
        <taxon>Pseudomonadota</taxon>
        <taxon>Alphaproteobacteria</taxon>
        <taxon>Sphingomonadales</taxon>
        <taxon>Sphingomonadaceae</taxon>
        <taxon>Sphingobium</taxon>
    </lineage>
</organism>
<keyword evidence="1" id="KW-0732">Signal</keyword>
<sequence>MKTIAFAAAILVATVAVSAAATPAFAQPQGRFGDAKVTYQAKTDRYCFRETRIASRTPSVQCRTKADWAQAGLTISRKASLQLAQR</sequence>
<name>A0A5J5HWP2_9SPHN</name>